<organism evidence="2 3">
    <name type="scientific">Trichobilharzia regenti</name>
    <name type="common">Nasal bird schistosome</name>
    <dbReference type="NCBI Taxonomy" id="157069"/>
    <lineage>
        <taxon>Eukaryota</taxon>
        <taxon>Metazoa</taxon>
        <taxon>Spiralia</taxon>
        <taxon>Lophotrochozoa</taxon>
        <taxon>Platyhelminthes</taxon>
        <taxon>Trematoda</taxon>
        <taxon>Digenea</taxon>
        <taxon>Strigeidida</taxon>
        <taxon>Schistosomatoidea</taxon>
        <taxon>Schistosomatidae</taxon>
        <taxon>Trichobilharzia</taxon>
    </lineage>
</organism>
<evidence type="ECO:0000256" key="1">
    <source>
        <dbReference type="SAM" id="MobiDB-lite"/>
    </source>
</evidence>
<dbReference type="Proteomes" id="UP000050795">
    <property type="component" value="Unassembled WGS sequence"/>
</dbReference>
<evidence type="ECO:0000313" key="3">
    <source>
        <dbReference type="WBParaSite" id="TREG1_91050.1"/>
    </source>
</evidence>
<accession>A0AA85KG00</accession>
<name>A0AA85KG00_TRIRE</name>
<sequence length="85" mass="10036">MQSNTKTTKIVMISAIYLCIFLIHVQCLPRNNENNNYRRFNRNERNEDESVEQEERPRSPISRQILFFPMNPSSPKSSNSIPFFA</sequence>
<reference evidence="3" key="2">
    <citation type="submission" date="2023-11" db="UniProtKB">
        <authorList>
            <consortium name="WormBaseParasite"/>
        </authorList>
    </citation>
    <scope>IDENTIFICATION</scope>
</reference>
<dbReference type="WBParaSite" id="TREG1_91050.1">
    <property type="protein sequence ID" value="TREG1_91050.1"/>
    <property type="gene ID" value="TREG1_91050"/>
</dbReference>
<evidence type="ECO:0000313" key="2">
    <source>
        <dbReference type="Proteomes" id="UP000050795"/>
    </source>
</evidence>
<feature type="compositionally biased region" description="Low complexity" evidence="1">
    <location>
        <begin position="67"/>
        <end position="85"/>
    </location>
</feature>
<dbReference type="AlphaFoldDB" id="A0AA85KG00"/>
<keyword evidence="2" id="KW-1185">Reference proteome</keyword>
<protein>
    <submittedName>
        <fullName evidence="3">Uncharacterized protein</fullName>
    </submittedName>
</protein>
<proteinExistence type="predicted"/>
<reference evidence="2" key="1">
    <citation type="submission" date="2022-06" db="EMBL/GenBank/DDBJ databases">
        <authorList>
            <person name="Berger JAMES D."/>
            <person name="Berger JAMES D."/>
        </authorList>
    </citation>
    <scope>NUCLEOTIDE SEQUENCE [LARGE SCALE GENOMIC DNA]</scope>
</reference>
<feature type="region of interest" description="Disordered" evidence="1">
    <location>
        <begin position="32"/>
        <end position="85"/>
    </location>
</feature>